<sequence>MTGITERVLQSSVRAQARSVPSVMMNLVEEVGELARALNRPHRCDEPPIAEIADVLNCAIDLAFMLEISECINPRESDYNVIAETVQRRLEYFVDKKCDKWDKIVQKMGRSKDGEPGESI</sequence>
<dbReference type="EMBL" id="PP856721">
    <property type="protein sequence ID" value="XCH40271.1"/>
    <property type="molecule type" value="Genomic_DNA"/>
</dbReference>
<protein>
    <submittedName>
        <fullName evidence="1">MazG-like pyrophosphatase</fullName>
    </submittedName>
</protein>
<accession>A0AAU8GFJ7</accession>
<dbReference type="SUPFAM" id="SSF101386">
    <property type="entry name" value="all-alpha NTP pyrophosphatases"/>
    <property type="match status" value="1"/>
</dbReference>
<gene>
    <name evidence="1" type="ORF">NDDWPVAN_CDS0145</name>
</gene>
<dbReference type="Gene3D" id="1.10.287.1080">
    <property type="entry name" value="MazG-like"/>
    <property type="match status" value="1"/>
</dbReference>
<evidence type="ECO:0000313" key="1">
    <source>
        <dbReference type="EMBL" id="XCH40271.1"/>
    </source>
</evidence>
<name>A0AAU8GFJ7_9CAUD</name>
<reference evidence="1" key="1">
    <citation type="submission" date="2024-05" db="EMBL/GenBank/DDBJ databases">
        <authorList>
            <person name="Mugo M.M."/>
            <person name="Musyoki A.M."/>
            <person name="Makumi A.M."/>
            <person name="Mutai I."/>
            <person name="Drechsel O."/>
            <person name="Kering K.K."/>
            <person name="Muturi P."/>
            <person name="Mbae C.K."/>
            <person name="Kariuki S.M."/>
        </authorList>
    </citation>
    <scope>NUCLEOTIDE SEQUENCE</scope>
</reference>
<proteinExistence type="predicted"/>
<organism evidence="1">
    <name type="scientific">Salmonella phage vB_SEnST11_KE22</name>
    <dbReference type="NCBI Taxonomy" id="3161173"/>
    <lineage>
        <taxon>Viruses</taxon>
        <taxon>Duplodnaviria</taxon>
        <taxon>Heunggongvirae</taxon>
        <taxon>Uroviricota</taxon>
        <taxon>Caudoviricetes</taxon>
        <taxon>Vequintavirinae</taxon>
        <taxon>Seunavirus</taxon>
    </lineage>
</organism>